<keyword evidence="5" id="KW-1185">Reference proteome</keyword>
<evidence type="ECO:0000256" key="1">
    <source>
        <dbReference type="ARBA" id="ARBA00022603"/>
    </source>
</evidence>
<reference evidence="6" key="1">
    <citation type="submission" date="2025-08" db="UniProtKB">
        <authorList>
            <consortium name="RefSeq"/>
        </authorList>
    </citation>
    <scope>IDENTIFICATION</scope>
    <source>
        <tissue evidence="6">Young leaves</tissue>
    </source>
</reference>
<keyword evidence="3" id="KW-0949">S-adenosyl-L-methionine</keyword>
<dbReference type="Proteomes" id="UP000228380">
    <property type="component" value="Unplaced"/>
</dbReference>
<evidence type="ECO:0000256" key="2">
    <source>
        <dbReference type="ARBA" id="ARBA00022679"/>
    </source>
</evidence>
<feature type="domain" description="SET" evidence="4">
    <location>
        <begin position="165"/>
        <end position="383"/>
    </location>
</feature>
<dbReference type="PANTHER" id="PTHR13271">
    <property type="entry name" value="UNCHARACTERIZED PUTATIVE METHYLTRANSFERASE"/>
    <property type="match status" value="1"/>
</dbReference>
<dbReference type="KEGG" id="pda:103701561"/>
<dbReference type="InterPro" id="IPR036464">
    <property type="entry name" value="Rubisco_LSMT_subst-bd_sf"/>
</dbReference>
<gene>
    <name evidence="6" type="primary">LOC103701561</name>
</gene>
<sequence>MPLVTVEEGESGGTVTICLPPLSEEDPLFSEKKRLSDARNLKFRYQLPVSSSTEEVLQILDQIVQAARILHMDEIELYFAEDDDGGPYSPRNELESLNSILIMINSLLTGAKTDIIQVLQVLKSKIITMINSVGVQNIDEMIIEKLDAGTEEMLLIWGEDHGVRTKLKIAHFKEAGRGAVASEDISMGDIALEIPESLIISEDLVRESDMYDPLKQLDDITSDTMLLLWSMRERYNSNSRFKIFFDTLPEEFNTGLSFGVDALAVLEGTLLLEELLQAKQLLRQQYDALCPKLCANHPKIFQQELYTWDKFLWACELWYSNGMKVVLSDGKLGTCLVPIAGLLNHSLCPHILHYGRVDQSTKSLKFRVSRSCKAGEQCYLSYGTFPGSHLITFYGFLPKGDNPYDVMPLDFDDCCNEDGRSNEAWTGESSRTTHMVRGTWLSKSDKPHAYGLPPPLLAHLRSVLKGDGIEQPPEGPKPDIHKENERAVLETVLSIFNPMLEGIGDSDDFERDNSRWDVKLAADYKDLQRRIISSVTKSCYSGLEMLDASA</sequence>
<accession>A0A8B7BN20</accession>
<dbReference type="CDD" id="cd10527">
    <property type="entry name" value="SET_LSMT"/>
    <property type="match status" value="1"/>
</dbReference>
<dbReference type="Gene3D" id="3.90.1420.10">
    <property type="entry name" value="Rubisco LSMT, substrate-binding domain"/>
    <property type="match status" value="1"/>
</dbReference>
<keyword evidence="1" id="KW-0489">Methyltransferase</keyword>
<dbReference type="GO" id="GO:0032259">
    <property type="term" value="P:methylation"/>
    <property type="evidence" value="ECO:0007669"/>
    <property type="project" value="UniProtKB-KW"/>
</dbReference>
<evidence type="ECO:0000259" key="4">
    <source>
        <dbReference type="PROSITE" id="PS50280"/>
    </source>
</evidence>
<dbReference type="FunFam" id="3.90.1420.10:FF:000006">
    <property type="entry name" value="SET domain-containing protein"/>
    <property type="match status" value="1"/>
</dbReference>
<evidence type="ECO:0000313" key="5">
    <source>
        <dbReference type="Proteomes" id="UP000228380"/>
    </source>
</evidence>
<dbReference type="InterPro" id="IPR046341">
    <property type="entry name" value="SET_dom_sf"/>
</dbReference>
<dbReference type="Pfam" id="PF00856">
    <property type="entry name" value="SET"/>
    <property type="match status" value="1"/>
</dbReference>
<dbReference type="SUPFAM" id="SSF82199">
    <property type="entry name" value="SET domain"/>
    <property type="match status" value="1"/>
</dbReference>
<evidence type="ECO:0000313" key="6">
    <source>
        <dbReference type="RefSeq" id="XP_008781906.1"/>
    </source>
</evidence>
<dbReference type="InterPro" id="IPR050600">
    <property type="entry name" value="SETD3_SETD6_MTase"/>
</dbReference>
<evidence type="ECO:0000256" key="3">
    <source>
        <dbReference type="ARBA" id="ARBA00022691"/>
    </source>
</evidence>
<dbReference type="InterPro" id="IPR001214">
    <property type="entry name" value="SET_dom"/>
</dbReference>
<name>A0A8B7BN20_PHODC</name>
<protein>
    <submittedName>
        <fullName evidence="6">Uncharacterized protein LOC103701561 isoform X1</fullName>
    </submittedName>
</protein>
<dbReference type="Gene3D" id="3.90.1410.10">
    <property type="entry name" value="set domain protein methyltransferase, domain 1"/>
    <property type="match status" value="1"/>
</dbReference>
<dbReference type="FunFam" id="3.90.1410.10:FF:000011">
    <property type="entry name" value="Transcription factor, E2F and DP-related"/>
    <property type="match status" value="1"/>
</dbReference>
<dbReference type="OrthoDB" id="341421at2759"/>
<dbReference type="AlphaFoldDB" id="A0A8B7BN20"/>
<dbReference type="PROSITE" id="PS50280">
    <property type="entry name" value="SET"/>
    <property type="match status" value="1"/>
</dbReference>
<dbReference type="GO" id="GO:0016279">
    <property type="term" value="F:protein-lysine N-methyltransferase activity"/>
    <property type="evidence" value="ECO:0007669"/>
    <property type="project" value="TreeGrafter"/>
</dbReference>
<dbReference type="RefSeq" id="XP_008781906.1">
    <property type="nucleotide sequence ID" value="XM_008783684.3"/>
</dbReference>
<keyword evidence="2" id="KW-0808">Transferase</keyword>
<organism evidence="5 6">
    <name type="scientific">Phoenix dactylifera</name>
    <name type="common">Date palm</name>
    <dbReference type="NCBI Taxonomy" id="42345"/>
    <lineage>
        <taxon>Eukaryota</taxon>
        <taxon>Viridiplantae</taxon>
        <taxon>Streptophyta</taxon>
        <taxon>Embryophyta</taxon>
        <taxon>Tracheophyta</taxon>
        <taxon>Spermatophyta</taxon>
        <taxon>Magnoliopsida</taxon>
        <taxon>Liliopsida</taxon>
        <taxon>Arecaceae</taxon>
        <taxon>Coryphoideae</taxon>
        <taxon>Phoeniceae</taxon>
        <taxon>Phoenix</taxon>
    </lineage>
</organism>
<proteinExistence type="predicted"/>
<dbReference type="GeneID" id="103701561"/>
<dbReference type="PANTHER" id="PTHR13271:SF103">
    <property type="entry name" value="N-METHYLTRANSFERASE DOMAIN AND SET DOMAIN CONTAINING PROTEIN-RELATED"/>
    <property type="match status" value="1"/>
</dbReference>